<feature type="transmembrane region" description="Helical" evidence="5">
    <location>
        <begin position="283"/>
        <end position="303"/>
    </location>
</feature>
<keyword evidence="4 5" id="KW-0472">Membrane</keyword>
<dbReference type="AlphaFoldDB" id="A0A2A9HDH9"/>
<evidence type="ECO:0000259" key="6">
    <source>
        <dbReference type="Pfam" id="PF14378"/>
    </source>
</evidence>
<evidence type="ECO:0000313" key="7">
    <source>
        <dbReference type="EMBL" id="PFG73202.1"/>
    </source>
</evidence>
<evidence type="ECO:0000256" key="5">
    <source>
        <dbReference type="SAM" id="Phobius"/>
    </source>
</evidence>
<dbReference type="RefSeq" id="WP_098502673.1">
    <property type="nucleotide sequence ID" value="NZ_PDJQ01000001.1"/>
</dbReference>
<feature type="transmembrane region" description="Helical" evidence="5">
    <location>
        <begin position="349"/>
        <end position="370"/>
    </location>
</feature>
<accession>A0A2A9HDH9</accession>
<organism evidence="7 8">
    <name type="scientific">Tepidiforma thermophila (strain KCTC 52669 / CGMCC 1.13589 / G233)</name>
    <dbReference type="NCBI Taxonomy" id="2761530"/>
    <lineage>
        <taxon>Bacteria</taxon>
        <taxon>Bacillati</taxon>
        <taxon>Chloroflexota</taxon>
        <taxon>Tepidiformia</taxon>
        <taxon>Tepidiformales</taxon>
        <taxon>Tepidiformaceae</taxon>
        <taxon>Tepidiforma</taxon>
    </lineage>
</organism>
<proteinExistence type="predicted"/>
<feature type="transmembrane region" description="Helical" evidence="5">
    <location>
        <begin position="227"/>
        <end position="248"/>
    </location>
</feature>
<feature type="transmembrane region" description="Helical" evidence="5">
    <location>
        <begin position="150"/>
        <end position="169"/>
    </location>
</feature>
<comment type="caution">
    <text evidence="7">The sequence shown here is derived from an EMBL/GenBank/DDBJ whole genome shotgun (WGS) entry which is preliminary data.</text>
</comment>
<dbReference type="GO" id="GO:0016020">
    <property type="term" value="C:membrane"/>
    <property type="evidence" value="ECO:0007669"/>
    <property type="project" value="UniProtKB-SubCell"/>
</dbReference>
<feature type="transmembrane region" description="Helical" evidence="5">
    <location>
        <begin position="181"/>
        <end position="198"/>
    </location>
</feature>
<feature type="transmembrane region" description="Helical" evidence="5">
    <location>
        <begin position="255"/>
        <end position="277"/>
    </location>
</feature>
<evidence type="ECO:0000256" key="2">
    <source>
        <dbReference type="ARBA" id="ARBA00022692"/>
    </source>
</evidence>
<feature type="transmembrane region" description="Helical" evidence="5">
    <location>
        <begin position="443"/>
        <end position="461"/>
    </location>
</feature>
<name>A0A2A9HDH9_TEPT2</name>
<keyword evidence="8" id="KW-1185">Reference proteome</keyword>
<evidence type="ECO:0000256" key="3">
    <source>
        <dbReference type="ARBA" id="ARBA00022989"/>
    </source>
</evidence>
<dbReference type="InterPro" id="IPR026841">
    <property type="entry name" value="Aur1/Ipt1"/>
</dbReference>
<dbReference type="EMBL" id="PDJQ01000001">
    <property type="protein sequence ID" value="PFG73202.1"/>
    <property type="molecule type" value="Genomic_DNA"/>
</dbReference>
<keyword evidence="2 5" id="KW-0812">Transmembrane</keyword>
<dbReference type="InterPro" id="IPR014509">
    <property type="entry name" value="YjdF-like"/>
</dbReference>
<evidence type="ECO:0000256" key="4">
    <source>
        <dbReference type="ARBA" id="ARBA00023136"/>
    </source>
</evidence>
<dbReference type="Pfam" id="PF14378">
    <property type="entry name" value="PAP2_3"/>
    <property type="match status" value="1"/>
</dbReference>
<reference evidence="7 8" key="1">
    <citation type="submission" date="2017-09" db="EMBL/GenBank/DDBJ databases">
        <title>Sequencing the genomes of two abundant thermophiles in Great Basin hot springs: Thermocrinis jamiesonii and novel Chloroflexi Thermoflexus hugenholtzii.</title>
        <authorList>
            <person name="Hedlund B."/>
        </authorList>
    </citation>
    <scope>NUCLEOTIDE SEQUENCE [LARGE SCALE GENOMIC DNA]</scope>
    <source>
        <strain evidence="7 8">G233</strain>
    </source>
</reference>
<feature type="transmembrane region" description="Helical" evidence="5">
    <location>
        <begin position="324"/>
        <end position="343"/>
    </location>
</feature>
<sequence length="522" mass="55252">MRGLLDALAFHLPSHPLEGAVTLGALAVSAAAWRRAGGPAVAALATAGAAGAFFQVGHPAIPVAIAAVGLLHARSGRRITPGAFARETAIVMAGFLAYEAARFQVVSDPEPAIRNARRIIDLEAAFGLFRERELQQLLVGPGPVTAAWNFLYSHAFLAVVIGALLWLVVADPPRYRLFRNALGISTVLAIILIAWYPVAPPRLVPGLGIEDTVVTAGNVHKFANEYAAMPSLHVGWTALVGWVLALPLRGWSRAAVMFGPGLGMLLVVIVTGNHYWLDGVAGAAVTIGPAVVLLHRAAVAGFLREAASALPRIPAAAANPRGRVSTLALGGLFVYLGAGQLINPGFTDFWGYLFFQVGAMLVLLLAAEAFLSREGGLSWLTHGIAIVCAWADVLGTDGDLYARIDEYDKLTHFLGTAAVTAAAYEILRAAARRSGSGRLPRDRFLLSVAIGVAAGIGWEVYEYLGDVVFQTTRSQGRWDTFNDLVSDTAGAVAIAALLWRQERRGLAGELEPRPRARPAPPS</sequence>
<protein>
    <submittedName>
        <fullName evidence="7">PAP2 superfamily protein</fullName>
    </submittedName>
</protein>
<dbReference type="Pfam" id="PF09997">
    <property type="entry name" value="DUF2238"/>
    <property type="match status" value="1"/>
</dbReference>
<dbReference type="PANTHER" id="PTHR31310">
    <property type="match status" value="1"/>
</dbReference>
<feature type="transmembrane region" description="Helical" evidence="5">
    <location>
        <begin position="413"/>
        <end position="431"/>
    </location>
</feature>
<gene>
    <name evidence="7" type="ORF">A9A59_0397</name>
</gene>
<feature type="domain" description="Inositolphosphotransferase Aur1/Ipt1" evidence="6">
    <location>
        <begin position="118"/>
        <end position="288"/>
    </location>
</feature>
<evidence type="ECO:0000313" key="8">
    <source>
        <dbReference type="Proteomes" id="UP000223071"/>
    </source>
</evidence>
<dbReference type="CDD" id="cd03386">
    <property type="entry name" value="PAP2_Aur1_like"/>
    <property type="match status" value="1"/>
</dbReference>
<feature type="transmembrane region" description="Helical" evidence="5">
    <location>
        <begin position="377"/>
        <end position="393"/>
    </location>
</feature>
<keyword evidence="3 5" id="KW-1133">Transmembrane helix</keyword>
<comment type="subcellular location">
    <subcellularLocation>
        <location evidence="1">Membrane</location>
        <topology evidence="1">Multi-pass membrane protein</topology>
    </subcellularLocation>
</comment>
<dbReference type="InterPro" id="IPR052185">
    <property type="entry name" value="IPC_Synthase-Related"/>
</dbReference>
<dbReference type="Proteomes" id="UP000223071">
    <property type="component" value="Unassembled WGS sequence"/>
</dbReference>
<evidence type="ECO:0000256" key="1">
    <source>
        <dbReference type="ARBA" id="ARBA00004141"/>
    </source>
</evidence>
<dbReference type="PANTHER" id="PTHR31310:SF7">
    <property type="entry name" value="PA-PHOSPHATASE RELATED-FAMILY PROTEIN DDB_G0268928"/>
    <property type="match status" value="1"/>
</dbReference>